<organism evidence="1 2">
    <name type="scientific">Solanum commersonii</name>
    <name type="common">Commerson's wild potato</name>
    <name type="synonym">Commerson's nightshade</name>
    <dbReference type="NCBI Taxonomy" id="4109"/>
    <lineage>
        <taxon>Eukaryota</taxon>
        <taxon>Viridiplantae</taxon>
        <taxon>Streptophyta</taxon>
        <taxon>Embryophyta</taxon>
        <taxon>Tracheophyta</taxon>
        <taxon>Spermatophyta</taxon>
        <taxon>Magnoliopsida</taxon>
        <taxon>eudicotyledons</taxon>
        <taxon>Gunneridae</taxon>
        <taxon>Pentapetalae</taxon>
        <taxon>asterids</taxon>
        <taxon>lamiids</taxon>
        <taxon>Solanales</taxon>
        <taxon>Solanaceae</taxon>
        <taxon>Solanoideae</taxon>
        <taxon>Solaneae</taxon>
        <taxon>Solanum</taxon>
    </lineage>
</organism>
<dbReference type="Proteomes" id="UP000824120">
    <property type="component" value="Chromosome 4"/>
</dbReference>
<dbReference type="EMBL" id="JACXVP010000004">
    <property type="protein sequence ID" value="KAG5608786.1"/>
    <property type="molecule type" value="Genomic_DNA"/>
</dbReference>
<accession>A0A9J5Z814</accession>
<reference evidence="1 2" key="1">
    <citation type="submission" date="2020-09" db="EMBL/GenBank/DDBJ databases">
        <title>De no assembly of potato wild relative species, Solanum commersonii.</title>
        <authorList>
            <person name="Cho K."/>
        </authorList>
    </citation>
    <scope>NUCLEOTIDE SEQUENCE [LARGE SCALE GENOMIC DNA]</scope>
    <source>
        <strain evidence="1">LZ3.2</strain>
        <tissue evidence="1">Leaf</tissue>
    </source>
</reference>
<proteinExistence type="predicted"/>
<sequence length="127" mass="14312">MESVSLSMLPFPSDVVNVNPPPPNTRTLVSLSSCSSYKVFYKLDSWTQRTFFIRRSQEPETFVFPRGLVYYPCNVNHYKQVVALSAFGSVNADTVSLPLSIFGNNIVDLTLTKVFLRLMLAPLTRSK</sequence>
<dbReference type="OrthoDB" id="1723875at2759"/>
<comment type="caution">
    <text evidence="1">The sequence shown here is derived from an EMBL/GenBank/DDBJ whole genome shotgun (WGS) entry which is preliminary data.</text>
</comment>
<keyword evidence="2" id="KW-1185">Reference proteome</keyword>
<protein>
    <submittedName>
        <fullName evidence="1">Uncharacterized protein</fullName>
    </submittedName>
</protein>
<evidence type="ECO:0000313" key="1">
    <source>
        <dbReference type="EMBL" id="KAG5608786.1"/>
    </source>
</evidence>
<evidence type="ECO:0000313" key="2">
    <source>
        <dbReference type="Proteomes" id="UP000824120"/>
    </source>
</evidence>
<gene>
    <name evidence="1" type="ORF">H5410_020067</name>
</gene>
<dbReference type="Gene3D" id="2.60.120.10">
    <property type="entry name" value="Jelly Rolls"/>
    <property type="match status" value="1"/>
</dbReference>
<dbReference type="InterPro" id="IPR014710">
    <property type="entry name" value="RmlC-like_jellyroll"/>
</dbReference>
<name>A0A9J5Z814_SOLCO</name>
<dbReference type="AlphaFoldDB" id="A0A9J5Z814"/>